<reference evidence="1 2" key="1">
    <citation type="submission" date="2015-01" db="EMBL/GenBank/DDBJ databases">
        <title>Draft genome sequence of Pedobacter sp. NL19 isolated from sludge of an effluent treatment pond in an abandoned uranium mine.</title>
        <authorList>
            <person name="Santos T."/>
            <person name="Caetano T."/>
            <person name="Covas C."/>
            <person name="Cruz A."/>
            <person name="Mendo S."/>
        </authorList>
    </citation>
    <scope>NUCLEOTIDE SEQUENCE [LARGE SCALE GENOMIC DNA]</scope>
    <source>
        <strain evidence="1 2">NL19</strain>
    </source>
</reference>
<protein>
    <submittedName>
        <fullName evidence="1">Uncharacterized protein</fullName>
    </submittedName>
</protein>
<name>A0A0D0GFE9_9SPHI</name>
<gene>
    <name evidence="1" type="ORF">TH53_17050</name>
</gene>
<dbReference type="AlphaFoldDB" id="A0A0D0GFE9"/>
<keyword evidence="2" id="KW-1185">Reference proteome</keyword>
<comment type="caution">
    <text evidence="1">The sequence shown here is derived from an EMBL/GenBank/DDBJ whole genome shotgun (WGS) entry which is preliminary data.</text>
</comment>
<dbReference type="Proteomes" id="UP000032049">
    <property type="component" value="Unassembled WGS sequence"/>
</dbReference>
<proteinExistence type="predicted"/>
<evidence type="ECO:0000313" key="2">
    <source>
        <dbReference type="Proteomes" id="UP000032049"/>
    </source>
</evidence>
<dbReference type="EMBL" id="JXRA01000075">
    <property type="protein sequence ID" value="KIO76042.1"/>
    <property type="molecule type" value="Genomic_DNA"/>
</dbReference>
<sequence>MMLNFYDQIIGIEASKPVYFYKEKPIERTLNRHWKGVGRTTVLATSFQGPSNPLPTSFQ</sequence>
<accession>A0A0D0GFE9</accession>
<organism evidence="1 2">
    <name type="scientific">Pedobacter lusitanus</name>
    <dbReference type="NCBI Taxonomy" id="1503925"/>
    <lineage>
        <taxon>Bacteria</taxon>
        <taxon>Pseudomonadati</taxon>
        <taxon>Bacteroidota</taxon>
        <taxon>Sphingobacteriia</taxon>
        <taxon>Sphingobacteriales</taxon>
        <taxon>Sphingobacteriaceae</taxon>
        <taxon>Pedobacter</taxon>
    </lineage>
</organism>
<evidence type="ECO:0000313" key="1">
    <source>
        <dbReference type="EMBL" id="KIO76042.1"/>
    </source>
</evidence>